<dbReference type="NCBIfam" id="TIGR00188">
    <property type="entry name" value="rnpA"/>
    <property type="match status" value="1"/>
</dbReference>
<dbReference type="InterPro" id="IPR020568">
    <property type="entry name" value="Ribosomal_Su5_D2-typ_SF"/>
</dbReference>
<protein>
    <recommendedName>
        <fullName evidence="6 7">Ribonuclease P protein component</fullName>
        <shortName evidence="6">RNase P protein</shortName>
        <shortName evidence="6">RNaseP protein</shortName>
        <ecNumber evidence="6 7">3.1.26.5</ecNumber>
    </recommendedName>
    <alternativeName>
        <fullName evidence="6">Protein C5</fullName>
    </alternativeName>
</protein>
<dbReference type="GO" id="GO:0042781">
    <property type="term" value="F:3'-tRNA processing endoribonuclease activity"/>
    <property type="evidence" value="ECO:0007669"/>
    <property type="project" value="TreeGrafter"/>
</dbReference>
<keyword evidence="3 6" id="KW-0255">Endonuclease</keyword>
<keyword evidence="2 6" id="KW-0540">Nuclease</keyword>
<evidence type="ECO:0000256" key="3">
    <source>
        <dbReference type="ARBA" id="ARBA00022759"/>
    </source>
</evidence>
<evidence type="ECO:0000256" key="7">
    <source>
        <dbReference type="NCBIfam" id="TIGR00188"/>
    </source>
</evidence>
<accession>A0A0F6SYG8</accession>
<dbReference type="SUPFAM" id="SSF54211">
    <property type="entry name" value="Ribosomal protein S5 domain 2-like"/>
    <property type="match status" value="1"/>
</dbReference>
<evidence type="ECO:0000256" key="5">
    <source>
        <dbReference type="ARBA" id="ARBA00022884"/>
    </source>
</evidence>
<dbReference type="EC" id="3.1.26.5" evidence="6 7"/>
<gene>
    <name evidence="6 8" type="primary">rnpA</name>
    <name evidence="8" type="ORF">NCTC10146_00703</name>
</gene>
<keyword evidence="5 6" id="KW-0694">RNA-binding</keyword>
<evidence type="ECO:0000256" key="2">
    <source>
        <dbReference type="ARBA" id="ARBA00022722"/>
    </source>
</evidence>
<dbReference type="HOGENOM" id="CLU_117179_9_1_14"/>
<dbReference type="KEGG" id="mcas:AAW50_03670"/>
<evidence type="ECO:0000256" key="1">
    <source>
        <dbReference type="ARBA" id="ARBA00022694"/>
    </source>
</evidence>
<proteinExistence type="inferred from homology"/>
<dbReference type="GO" id="GO:0000049">
    <property type="term" value="F:tRNA binding"/>
    <property type="evidence" value="ECO:0007669"/>
    <property type="project" value="UniProtKB-UniRule"/>
</dbReference>
<dbReference type="PANTHER" id="PTHR33992">
    <property type="entry name" value="RIBONUCLEASE P PROTEIN COMPONENT"/>
    <property type="match status" value="1"/>
</dbReference>
<sequence length="113" mass="13777">MQKEFRLKKNWDFQEIIDSKQSINNSFLVVYYKKAESFKAGITIPKKFENSVGRNFNKRQLKAIIRELNLYELNYHFVMIARKKFCESEYKFKKQGIDELFKKFRNYAKKTKI</sequence>
<dbReference type="HAMAP" id="MF_00227">
    <property type="entry name" value="RNase_P"/>
    <property type="match status" value="1"/>
</dbReference>
<dbReference type="RefSeq" id="WP_004794074.1">
    <property type="nucleotide sequence ID" value="NZ_CP011368.1"/>
</dbReference>
<keyword evidence="4 6" id="KW-0378">Hydrolase</keyword>
<dbReference type="eggNOG" id="COG0594">
    <property type="taxonomic scope" value="Bacteria"/>
</dbReference>
<dbReference type="GO" id="GO:0030677">
    <property type="term" value="C:ribonuclease P complex"/>
    <property type="evidence" value="ECO:0007669"/>
    <property type="project" value="TreeGrafter"/>
</dbReference>
<keyword evidence="1 6" id="KW-0819">tRNA processing</keyword>
<reference evidence="8 9" key="1">
    <citation type="submission" date="2019-01" db="EMBL/GenBank/DDBJ databases">
        <authorList>
            <consortium name="Pathogen Informatics"/>
        </authorList>
    </citation>
    <scope>NUCLEOTIDE SEQUENCE [LARGE SCALE GENOMIC DNA]</scope>
    <source>
        <strain evidence="8 9">NCTC10146</strain>
    </source>
</reference>
<dbReference type="EMBL" id="LR215010">
    <property type="protein sequence ID" value="VEU69214.1"/>
    <property type="molecule type" value="Genomic_DNA"/>
</dbReference>
<evidence type="ECO:0000256" key="6">
    <source>
        <dbReference type="HAMAP-Rule" id="MF_00227"/>
    </source>
</evidence>
<name>A0A0F6SYG8_9BACT</name>
<dbReference type="GO" id="GO:0001682">
    <property type="term" value="P:tRNA 5'-leader removal"/>
    <property type="evidence" value="ECO:0007669"/>
    <property type="project" value="UniProtKB-UniRule"/>
</dbReference>
<evidence type="ECO:0000313" key="9">
    <source>
        <dbReference type="Proteomes" id="UP000290495"/>
    </source>
</evidence>
<dbReference type="GO" id="GO:0004526">
    <property type="term" value="F:ribonuclease P activity"/>
    <property type="evidence" value="ECO:0007669"/>
    <property type="project" value="UniProtKB-UniRule"/>
</dbReference>
<comment type="subunit">
    <text evidence="6">Consists of a catalytic RNA component (M1 or rnpB) and a protein subunit.</text>
</comment>
<dbReference type="AlphaFoldDB" id="A0A0F6SYG8"/>
<dbReference type="Pfam" id="PF00825">
    <property type="entry name" value="Ribonuclease_P"/>
    <property type="match status" value="1"/>
</dbReference>
<comment type="function">
    <text evidence="6">RNaseP catalyzes the removal of the 5'-leader sequence from pre-tRNA to produce the mature 5'-terminus. It can also cleave other RNA substrates such as 4.5S RNA. The protein component plays an auxiliary but essential role in vivo by binding to the 5'-leader sequence and broadening the substrate specificity of the ribozyme.</text>
</comment>
<dbReference type="InterPro" id="IPR000100">
    <property type="entry name" value="RNase_P"/>
</dbReference>
<dbReference type="Gene3D" id="3.30.230.10">
    <property type="match status" value="1"/>
</dbReference>
<comment type="catalytic activity">
    <reaction evidence="6">
        <text>Endonucleolytic cleavage of RNA, removing 5'-extranucleotides from tRNA precursor.</text>
        <dbReference type="EC" id="3.1.26.5"/>
    </reaction>
</comment>
<evidence type="ECO:0000313" key="8">
    <source>
        <dbReference type="EMBL" id="VEU69214.1"/>
    </source>
</evidence>
<organism evidence="8 9">
    <name type="scientific">Mycoplasmopsis canis</name>
    <dbReference type="NCBI Taxonomy" id="29555"/>
    <lineage>
        <taxon>Bacteria</taxon>
        <taxon>Bacillati</taxon>
        <taxon>Mycoplasmatota</taxon>
        <taxon>Mycoplasmoidales</taxon>
        <taxon>Metamycoplasmataceae</taxon>
        <taxon>Mycoplasmopsis</taxon>
    </lineage>
</organism>
<comment type="similarity">
    <text evidence="6">Belongs to the RnpA family.</text>
</comment>
<dbReference type="Proteomes" id="UP000290495">
    <property type="component" value="Chromosome"/>
</dbReference>
<dbReference type="InterPro" id="IPR014721">
    <property type="entry name" value="Ribsml_uS5_D2-typ_fold_subgr"/>
</dbReference>
<dbReference type="PANTHER" id="PTHR33992:SF1">
    <property type="entry name" value="RIBONUCLEASE P PROTEIN COMPONENT"/>
    <property type="match status" value="1"/>
</dbReference>
<dbReference type="STRING" id="29555.AAW50_03670"/>
<evidence type="ECO:0000256" key="4">
    <source>
        <dbReference type="ARBA" id="ARBA00022801"/>
    </source>
</evidence>